<dbReference type="RefSeq" id="WP_306846714.1">
    <property type="nucleotide sequence ID" value="NZ_JAUSSK010000001.1"/>
</dbReference>
<feature type="region of interest" description="Disordered" evidence="1">
    <location>
        <begin position="1"/>
        <end position="51"/>
    </location>
</feature>
<proteinExistence type="predicted"/>
<evidence type="ECO:0000313" key="2">
    <source>
        <dbReference type="EMBL" id="MDQ0008069.1"/>
    </source>
</evidence>
<feature type="compositionally biased region" description="Polar residues" evidence="1">
    <location>
        <begin position="1"/>
        <end position="10"/>
    </location>
</feature>
<evidence type="ECO:0000313" key="3">
    <source>
        <dbReference type="Proteomes" id="UP001237737"/>
    </source>
</evidence>
<sequence length="51" mass="5618">MTNDGKQQTPGYREDNPKPSHGKPKLPGEGHPQEHQNMPKDKPGKQNSPSS</sequence>
<accession>A0ABT9SSV0</accession>
<reference evidence="2 3" key="1">
    <citation type="submission" date="2023-07" db="EMBL/GenBank/DDBJ databases">
        <title>Sorghum-associated microbial communities from plants grown in Nebraska, USA.</title>
        <authorList>
            <person name="Schachtman D."/>
        </authorList>
    </citation>
    <scope>NUCLEOTIDE SEQUENCE [LARGE SCALE GENOMIC DNA]</scope>
    <source>
        <strain evidence="2 3">CC60</strain>
    </source>
</reference>
<protein>
    <submittedName>
        <fullName evidence="2">Uncharacterized protein</fullName>
    </submittedName>
</protein>
<gene>
    <name evidence="2" type="ORF">J2T07_000228</name>
</gene>
<evidence type="ECO:0000256" key="1">
    <source>
        <dbReference type="SAM" id="MobiDB-lite"/>
    </source>
</evidence>
<dbReference type="EMBL" id="JAUSSK010000001">
    <property type="protein sequence ID" value="MDQ0008069.1"/>
    <property type="molecule type" value="Genomic_DNA"/>
</dbReference>
<organism evidence="2 3">
    <name type="scientific">Luteibacter jiangsuensis</name>
    <dbReference type="NCBI Taxonomy" id="637577"/>
    <lineage>
        <taxon>Bacteria</taxon>
        <taxon>Pseudomonadati</taxon>
        <taxon>Pseudomonadota</taxon>
        <taxon>Gammaproteobacteria</taxon>
        <taxon>Lysobacterales</taxon>
        <taxon>Rhodanobacteraceae</taxon>
        <taxon>Luteibacter</taxon>
    </lineage>
</organism>
<comment type="caution">
    <text evidence="2">The sequence shown here is derived from an EMBL/GenBank/DDBJ whole genome shotgun (WGS) entry which is preliminary data.</text>
</comment>
<dbReference type="Proteomes" id="UP001237737">
    <property type="component" value="Unassembled WGS sequence"/>
</dbReference>
<feature type="compositionally biased region" description="Basic and acidic residues" evidence="1">
    <location>
        <begin position="26"/>
        <end position="44"/>
    </location>
</feature>
<name>A0ABT9SSV0_9GAMM</name>
<keyword evidence="3" id="KW-1185">Reference proteome</keyword>